<evidence type="ECO:0000256" key="1">
    <source>
        <dbReference type="SAM" id="MobiDB-lite"/>
    </source>
</evidence>
<dbReference type="Proteomes" id="UP000821866">
    <property type="component" value="Chromosome 4"/>
</dbReference>
<organism evidence="3 4">
    <name type="scientific">Rhipicephalus microplus</name>
    <name type="common">Cattle tick</name>
    <name type="synonym">Boophilus microplus</name>
    <dbReference type="NCBI Taxonomy" id="6941"/>
    <lineage>
        <taxon>Eukaryota</taxon>
        <taxon>Metazoa</taxon>
        <taxon>Ecdysozoa</taxon>
        <taxon>Arthropoda</taxon>
        <taxon>Chelicerata</taxon>
        <taxon>Arachnida</taxon>
        <taxon>Acari</taxon>
        <taxon>Parasitiformes</taxon>
        <taxon>Ixodida</taxon>
        <taxon>Ixodoidea</taxon>
        <taxon>Ixodidae</taxon>
        <taxon>Rhipicephalinae</taxon>
        <taxon>Rhipicephalus</taxon>
        <taxon>Boophilus</taxon>
    </lineage>
</organism>
<evidence type="ECO:0000259" key="2">
    <source>
        <dbReference type="Pfam" id="PF00248"/>
    </source>
</evidence>
<dbReference type="Gene3D" id="3.20.20.100">
    <property type="entry name" value="NADP-dependent oxidoreductase domain"/>
    <property type="match status" value="1"/>
</dbReference>
<dbReference type="EMBL" id="JABSTU010000006">
    <property type="protein sequence ID" value="KAH8027896.1"/>
    <property type="molecule type" value="Genomic_DNA"/>
</dbReference>
<dbReference type="PROSITE" id="PS00798">
    <property type="entry name" value="ALDOKETO_REDUCTASE_1"/>
    <property type="match status" value="1"/>
</dbReference>
<reference evidence="3" key="1">
    <citation type="journal article" date="2020" name="Cell">
        <title>Large-Scale Comparative Analyses of Tick Genomes Elucidate Their Genetic Diversity and Vector Capacities.</title>
        <authorList>
            <consortium name="Tick Genome and Microbiome Consortium (TIGMIC)"/>
            <person name="Jia N."/>
            <person name="Wang J."/>
            <person name="Shi W."/>
            <person name="Du L."/>
            <person name="Sun Y."/>
            <person name="Zhan W."/>
            <person name="Jiang J.F."/>
            <person name="Wang Q."/>
            <person name="Zhang B."/>
            <person name="Ji P."/>
            <person name="Bell-Sakyi L."/>
            <person name="Cui X.M."/>
            <person name="Yuan T.T."/>
            <person name="Jiang B.G."/>
            <person name="Yang W.F."/>
            <person name="Lam T.T."/>
            <person name="Chang Q.C."/>
            <person name="Ding S.J."/>
            <person name="Wang X.J."/>
            <person name="Zhu J.G."/>
            <person name="Ruan X.D."/>
            <person name="Zhao L."/>
            <person name="Wei J.T."/>
            <person name="Ye R.Z."/>
            <person name="Que T.C."/>
            <person name="Du C.H."/>
            <person name="Zhou Y.H."/>
            <person name="Cheng J.X."/>
            <person name="Dai P.F."/>
            <person name="Guo W.B."/>
            <person name="Han X.H."/>
            <person name="Huang E.J."/>
            <person name="Li L.F."/>
            <person name="Wei W."/>
            <person name="Gao Y.C."/>
            <person name="Liu J.Z."/>
            <person name="Shao H.Z."/>
            <person name="Wang X."/>
            <person name="Wang C.C."/>
            <person name="Yang T.C."/>
            <person name="Huo Q.B."/>
            <person name="Li W."/>
            <person name="Chen H.Y."/>
            <person name="Chen S.E."/>
            <person name="Zhou L.G."/>
            <person name="Ni X.B."/>
            <person name="Tian J.H."/>
            <person name="Sheng Y."/>
            <person name="Liu T."/>
            <person name="Pan Y.S."/>
            <person name="Xia L.Y."/>
            <person name="Li J."/>
            <person name="Zhao F."/>
            <person name="Cao W.C."/>
        </authorList>
    </citation>
    <scope>NUCLEOTIDE SEQUENCE</scope>
    <source>
        <strain evidence="3">Rmic-2018</strain>
    </source>
</reference>
<dbReference type="InterPro" id="IPR023210">
    <property type="entry name" value="NADP_OxRdtase_dom"/>
</dbReference>
<feature type="region of interest" description="Disordered" evidence="1">
    <location>
        <begin position="337"/>
        <end position="358"/>
    </location>
</feature>
<gene>
    <name evidence="3" type="ORF">HPB51_011126</name>
</gene>
<feature type="domain" description="NADP-dependent oxidoreductase" evidence="2">
    <location>
        <begin position="51"/>
        <end position="291"/>
    </location>
</feature>
<comment type="caution">
    <text evidence="3">The sequence shown here is derived from an EMBL/GenBank/DDBJ whole genome shotgun (WGS) entry which is preliminary data.</text>
</comment>
<evidence type="ECO:0000313" key="4">
    <source>
        <dbReference type="Proteomes" id="UP000821866"/>
    </source>
</evidence>
<sequence length="358" mass="39370">MSVQSPSEDDSQCASGPSRAARCRRHCVLMNNGVWMPLVGIAICKGDSAMVEKVVESAVSAGYRLIDTSHAAHNEAAIGNALRRVIAAGKVSREELFIVTKLPCEGNRRDKVHKYLRSSLRKLQLPFVDLFLIHFPVYERAFKKKHRHRPVASDASPESPVSEDESATLPAVDETDILDTWRGMEEAANMGMTRSIGLCNFNKEQVTRILAMATIKPAALQVECHAYLNQDELLQFCKENSIRLTAYAPLGSPVGSRAVSKPHEYHSHSDLLQDAVIKKIAEIYKKTPAQLGVVIAADPDPVASTAWYRGLTPGHLPRSHPRKHPVQYSAVQEACERAESHGLPDPAWTRPATAADTS</sequence>
<dbReference type="AlphaFoldDB" id="A0A9J6E1M4"/>
<proteinExistence type="predicted"/>
<dbReference type="VEuPathDB" id="VectorBase:LOC119168223"/>
<dbReference type="PANTHER" id="PTHR11732">
    <property type="entry name" value="ALDO/KETO REDUCTASE"/>
    <property type="match status" value="1"/>
</dbReference>
<dbReference type="Pfam" id="PF00248">
    <property type="entry name" value="Aldo_ket_red"/>
    <property type="match status" value="1"/>
</dbReference>
<dbReference type="PRINTS" id="PR00069">
    <property type="entry name" value="ALDKETRDTASE"/>
</dbReference>
<name>A0A9J6E1M4_RHIMP</name>
<dbReference type="PROSITE" id="PS00062">
    <property type="entry name" value="ALDOKETO_REDUCTASE_2"/>
    <property type="match status" value="1"/>
</dbReference>
<dbReference type="InterPro" id="IPR036812">
    <property type="entry name" value="NAD(P)_OxRdtase_dom_sf"/>
</dbReference>
<reference evidence="3" key="2">
    <citation type="submission" date="2021-09" db="EMBL/GenBank/DDBJ databases">
        <authorList>
            <person name="Jia N."/>
            <person name="Wang J."/>
            <person name="Shi W."/>
            <person name="Du L."/>
            <person name="Sun Y."/>
            <person name="Zhan W."/>
            <person name="Jiang J."/>
            <person name="Wang Q."/>
            <person name="Zhang B."/>
            <person name="Ji P."/>
            <person name="Sakyi L.B."/>
            <person name="Cui X."/>
            <person name="Yuan T."/>
            <person name="Jiang B."/>
            <person name="Yang W."/>
            <person name="Lam T.T.-Y."/>
            <person name="Chang Q."/>
            <person name="Ding S."/>
            <person name="Wang X."/>
            <person name="Zhu J."/>
            <person name="Ruan X."/>
            <person name="Zhao L."/>
            <person name="Wei J."/>
            <person name="Que T."/>
            <person name="Du C."/>
            <person name="Cheng J."/>
            <person name="Dai P."/>
            <person name="Han X."/>
            <person name="Huang E."/>
            <person name="Gao Y."/>
            <person name="Liu J."/>
            <person name="Shao H."/>
            <person name="Ye R."/>
            <person name="Li L."/>
            <person name="Wei W."/>
            <person name="Wang X."/>
            <person name="Wang C."/>
            <person name="Huo Q."/>
            <person name="Li W."/>
            <person name="Guo W."/>
            <person name="Chen H."/>
            <person name="Chen S."/>
            <person name="Zhou L."/>
            <person name="Zhou L."/>
            <person name="Ni X."/>
            <person name="Tian J."/>
            <person name="Zhou Y."/>
            <person name="Sheng Y."/>
            <person name="Liu T."/>
            <person name="Pan Y."/>
            <person name="Xia L."/>
            <person name="Li J."/>
            <person name="Zhao F."/>
            <person name="Cao W."/>
        </authorList>
    </citation>
    <scope>NUCLEOTIDE SEQUENCE</scope>
    <source>
        <strain evidence="3">Rmic-2018</strain>
        <tissue evidence="3">Larvae</tissue>
    </source>
</reference>
<protein>
    <recommendedName>
        <fullName evidence="2">NADP-dependent oxidoreductase domain-containing protein</fullName>
    </recommendedName>
</protein>
<dbReference type="InterPro" id="IPR020471">
    <property type="entry name" value="AKR"/>
</dbReference>
<dbReference type="SUPFAM" id="SSF51430">
    <property type="entry name" value="NAD(P)-linked oxidoreductase"/>
    <property type="match status" value="1"/>
</dbReference>
<feature type="region of interest" description="Disordered" evidence="1">
    <location>
        <begin position="148"/>
        <end position="168"/>
    </location>
</feature>
<dbReference type="GO" id="GO:0016491">
    <property type="term" value="F:oxidoreductase activity"/>
    <property type="evidence" value="ECO:0007669"/>
    <property type="project" value="InterPro"/>
</dbReference>
<keyword evidence="4" id="KW-1185">Reference proteome</keyword>
<evidence type="ECO:0000313" key="3">
    <source>
        <dbReference type="EMBL" id="KAH8027896.1"/>
    </source>
</evidence>
<accession>A0A9J6E1M4</accession>
<dbReference type="InterPro" id="IPR018170">
    <property type="entry name" value="Aldo/ket_reductase_CS"/>
</dbReference>